<keyword evidence="3" id="KW-1185">Reference proteome</keyword>
<protein>
    <submittedName>
        <fullName evidence="4">Uncharacterized protein LOC34620722</fullName>
    </submittedName>
</protein>
<feature type="domain" description="Cyclic nucleotide-binding" evidence="2">
    <location>
        <begin position="81"/>
        <end position="185"/>
    </location>
</feature>
<dbReference type="PANTHER" id="PTHR23011:SF28">
    <property type="entry name" value="CYCLIC NUCLEOTIDE-BINDING DOMAIN CONTAINING PROTEIN"/>
    <property type="match status" value="1"/>
</dbReference>
<sequence length="718" mass="79296">MASAAPLEANLASAYSLEASQEEDEESEEDESNNTQEQVPLEQFAPDEQFSVTLELLQLPPEERSRENVECIFQLVKDNKFFSELEAEMSLELCRHMTYTTMKADRVLFYKGDPADNWYLILSGSAGVYIEEIKDSIAETEQGGPNSKKTQPGLIRNDVRSAALLTHSDCLFLTLDKKSFQHCLGNFLKQKSDDKVMDNESLVQTLRQVLPGAKELRKLVVEQLTYFFKEATIQKDMALSTEGNKEDTLYLIVKGECVLRTRRRCDSNHPQLPLAETATGVSVAGGTADRPETAGACGGLFGPSGQRAQNLSSVHGGNNVGSSTVLLEELDLALLQEGCLVNFCSLFYDCPEPFSVFAFSSKTQVFSITKSELFKHIPLSVLDAVRLTGLLLLQHLERRIGKQEERVQRIEGLHRRDAMQGTRDFTTAENFGGREGEIESCHTVLPLTFSPFLSKRMRDYINASALSLEGHFDRFMRNLLCFQPHTAVLNHGTVRQLKQQQQRRTHRYQSLQSAADRDTVELPPEVPQSIRPRLETPVVFQDPDSTLSDSAHCPIRAQKQTHKLPDPAWPPVGASTTESVATQLGRLSNRGIRSYAERSKVHPEEGSSRSCSSMDPLSSSKPLRQKTSDNRSGNGTAEGTPRSATICAQTVATVFGSHEAFEDTKTSLSIEAIAAREAAAYASSALSLGHPIVSDSGVPRASFGLNSYASNPKSLRIV</sequence>
<dbReference type="SUPFAM" id="SSF51206">
    <property type="entry name" value="cAMP-binding domain-like"/>
    <property type="match status" value="2"/>
</dbReference>
<reference evidence="4" key="1">
    <citation type="submission" date="2025-08" db="UniProtKB">
        <authorList>
            <consortium name="RefSeq"/>
        </authorList>
    </citation>
    <scope>IDENTIFICATION</scope>
</reference>
<feature type="compositionally biased region" description="Polar residues" evidence="1">
    <location>
        <begin position="630"/>
        <end position="643"/>
    </location>
</feature>
<feature type="region of interest" description="Disordered" evidence="1">
    <location>
        <begin position="511"/>
        <end position="643"/>
    </location>
</feature>
<gene>
    <name evidence="4" type="primary">LOC34620722</name>
</gene>
<dbReference type="RefSeq" id="XP_026190237.1">
    <property type="nucleotide sequence ID" value="XM_026334452.1"/>
</dbReference>
<evidence type="ECO:0000256" key="1">
    <source>
        <dbReference type="SAM" id="MobiDB-lite"/>
    </source>
</evidence>
<dbReference type="Proteomes" id="UP000515125">
    <property type="component" value="Unplaced"/>
</dbReference>
<dbReference type="AlphaFoldDB" id="A0A6P6RRS0"/>
<dbReference type="PROSITE" id="PS50042">
    <property type="entry name" value="CNMP_BINDING_3"/>
    <property type="match status" value="1"/>
</dbReference>
<dbReference type="GeneID" id="34620722"/>
<feature type="compositionally biased region" description="Acidic residues" evidence="1">
    <location>
        <begin position="20"/>
        <end position="32"/>
    </location>
</feature>
<feature type="region of interest" description="Disordered" evidence="1">
    <location>
        <begin position="1"/>
        <end position="44"/>
    </location>
</feature>
<feature type="compositionally biased region" description="Polar residues" evidence="1">
    <location>
        <begin position="574"/>
        <end position="586"/>
    </location>
</feature>
<dbReference type="SMART" id="SM00100">
    <property type="entry name" value="cNMP"/>
    <property type="match status" value="1"/>
</dbReference>
<feature type="compositionally biased region" description="Basic and acidic residues" evidence="1">
    <location>
        <begin position="595"/>
        <end position="607"/>
    </location>
</feature>
<accession>A0A6P6RRS0</accession>
<evidence type="ECO:0000313" key="4">
    <source>
        <dbReference type="RefSeq" id="XP_026190237.1"/>
    </source>
</evidence>
<evidence type="ECO:0000313" key="3">
    <source>
        <dbReference type="Proteomes" id="UP000515125"/>
    </source>
</evidence>
<evidence type="ECO:0000259" key="2">
    <source>
        <dbReference type="PROSITE" id="PS50042"/>
    </source>
</evidence>
<name>A0A6P6RRS0_9EIME</name>
<proteinExistence type="predicted"/>
<dbReference type="CDD" id="cd00038">
    <property type="entry name" value="CAP_ED"/>
    <property type="match status" value="1"/>
</dbReference>
<dbReference type="InterPro" id="IPR000595">
    <property type="entry name" value="cNMP-bd_dom"/>
</dbReference>
<dbReference type="InterPro" id="IPR014710">
    <property type="entry name" value="RmlC-like_jellyroll"/>
</dbReference>
<dbReference type="OrthoDB" id="21144at2759"/>
<organism evidence="3 4">
    <name type="scientific">Cyclospora cayetanensis</name>
    <dbReference type="NCBI Taxonomy" id="88456"/>
    <lineage>
        <taxon>Eukaryota</taxon>
        <taxon>Sar</taxon>
        <taxon>Alveolata</taxon>
        <taxon>Apicomplexa</taxon>
        <taxon>Conoidasida</taxon>
        <taxon>Coccidia</taxon>
        <taxon>Eucoccidiorida</taxon>
        <taxon>Eimeriorina</taxon>
        <taxon>Eimeriidae</taxon>
        <taxon>Cyclospora</taxon>
    </lineage>
</organism>
<feature type="compositionally biased region" description="Polar residues" evidence="1">
    <location>
        <begin position="608"/>
        <end position="622"/>
    </location>
</feature>
<dbReference type="PANTHER" id="PTHR23011">
    <property type="entry name" value="CYCLIC NUCLEOTIDE-BINDING DOMAIN CONTAINING PROTEIN"/>
    <property type="match status" value="1"/>
</dbReference>
<dbReference type="Pfam" id="PF00027">
    <property type="entry name" value="cNMP_binding"/>
    <property type="match status" value="1"/>
</dbReference>
<dbReference type="Gene3D" id="2.60.120.10">
    <property type="entry name" value="Jelly Rolls"/>
    <property type="match status" value="2"/>
</dbReference>
<dbReference type="InterPro" id="IPR018490">
    <property type="entry name" value="cNMP-bd_dom_sf"/>
</dbReference>